<reference evidence="3 4" key="1">
    <citation type="submission" date="2016-07" db="EMBL/GenBank/DDBJ databases">
        <title>Pervasive Adenine N6-methylation of Active Genes in Fungi.</title>
        <authorList>
            <consortium name="DOE Joint Genome Institute"/>
            <person name="Mondo S.J."/>
            <person name="Dannebaum R.O."/>
            <person name="Kuo R.C."/>
            <person name="Labutti K."/>
            <person name="Haridas S."/>
            <person name="Kuo A."/>
            <person name="Salamov A."/>
            <person name="Ahrendt S.R."/>
            <person name="Lipzen A."/>
            <person name="Sullivan W."/>
            <person name="Andreopoulos W.B."/>
            <person name="Clum A."/>
            <person name="Lindquist E."/>
            <person name="Daum C."/>
            <person name="Ramamoorthy G.K."/>
            <person name="Gryganskyi A."/>
            <person name="Culley D."/>
            <person name="Magnuson J.K."/>
            <person name="James T.Y."/>
            <person name="O'Malley M.A."/>
            <person name="Stajich J.E."/>
            <person name="Spatafora J.W."/>
            <person name="Visel A."/>
            <person name="Grigoriev I.V."/>
        </authorList>
    </citation>
    <scope>NUCLEOTIDE SEQUENCE [LARGE SCALE GENOMIC DNA]</scope>
    <source>
        <strain evidence="3 4">NRRL 3116</strain>
    </source>
</reference>
<gene>
    <name evidence="3" type="ORF">BCR41DRAFT_88971</name>
</gene>
<dbReference type="OrthoDB" id="2238957at2759"/>
<accession>A0A1Y2GKH4</accession>
<feature type="coiled-coil region" evidence="1">
    <location>
        <begin position="10"/>
        <end position="107"/>
    </location>
</feature>
<evidence type="ECO:0000313" key="3">
    <source>
        <dbReference type="EMBL" id="ORZ13795.1"/>
    </source>
</evidence>
<feature type="compositionally biased region" description="Basic and acidic residues" evidence="2">
    <location>
        <begin position="116"/>
        <end position="130"/>
    </location>
</feature>
<feature type="region of interest" description="Disordered" evidence="2">
    <location>
        <begin position="329"/>
        <end position="464"/>
    </location>
</feature>
<comment type="caution">
    <text evidence="3">The sequence shown here is derived from an EMBL/GenBank/DDBJ whole genome shotgun (WGS) entry which is preliminary data.</text>
</comment>
<protein>
    <submittedName>
        <fullName evidence="3">Uncharacterized protein</fullName>
    </submittedName>
</protein>
<feature type="compositionally biased region" description="Polar residues" evidence="2">
    <location>
        <begin position="397"/>
        <end position="407"/>
    </location>
</feature>
<dbReference type="Proteomes" id="UP000193648">
    <property type="component" value="Unassembled WGS sequence"/>
</dbReference>
<evidence type="ECO:0000256" key="1">
    <source>
        <dbReference type="SAM" id="Coils"/>
    </source>
</evidence>
<evidence type="ECO:0000313" key="4">
    <source>
        <dbReference type="Proteomes" id="UP000193648"/>
    </source>
</evidence>
<name>A0A1Y2GKH4_9FUNG</name>
<dbReference type="EMBL" id="MCFF01000022">
    <property type="protein sequence ID" value="ORZ13795.1"/>
    <property type="molecule type" value="Genomic_DNA"/>
</dbReference>
<dbReference type="AlphaFoldDB" id="A0A1Y2GKH4"/>
<feature type="compositionally biased region" description="Polar residues" evidence="2">
    <location>
        <begin position="358"/>
        <end position="371"/>
    </location>
</feature>
<dbReference type="RefSeq" id="XP_021880579.1">
    <property type="nucleotide sequence ID" value="XM_022031066.1"/>
</dbReference>
<organism evidence="3 4">
    <name type="scientific">Lobosporangium transversale</name>
    <dbReference type="NCBI Taxonomy" id="64571"/>
    <lineage>
        <taxon>Eukaryota</taxon>
        <taxon>Fungi</taxon>
        <taxon>Fungi incertae sedis</taxon>
        <taxon>Mucoromycota</taxon>
        <taxon>Mortierellomycotina</taxon>
        <taxon>Mortierellomycetes</taxon>
        <taxon>Mortierellales</taxon>
        <taxon>Mortierellaceae</taxon>
        <taxon>Lobosporangium</taxon>
    </lineage>
</organism>
<feature type="compositionally biased region" description="Basic residues" evidence="2">
    <location>
        <begin position="447"/>
        <end position="458"/>
    </location>
</feature>
<keyword evidence="4" id="KW-1185">Reference proteome</keyword>
<proteinExistence type="predicted"/>
<dbReference type="GeneID" id="33572907"/>
<evidence type="ECO:0000256" key="2">
    <source>
        <dbReference type="SAM" id="MobiDB-lite"/>
    </source>
</evidence>
<sequence>METEMLGGFAEKQAQLTEQAKIEVEQAKAKQKLAEESLARQTQKLRAIEMLNTQLEAKGINFDKIKGEMTELQKKLTSAQKELEQVSRRSKQESSELRAKLMKAEADMGNRHEWLSQQKERWEREEESKRGNQTKELQQRINELEQQLEDSGTERYLEIEMAKEERKNSEDKLRNANEKLDDANSKIKSLQHTIMELRLKNSTLERKIDTLEHEVNTQTLNNTEVEEFEEIVPDSISARTPVAKKVDRPTIHPTMQSMSLSNLSRDRLDHALSVIDDLKSQLTLVRLFSDGQNHKQGLVALTEQVKILTKEKQALQDELTRRLLDFNNQRSSGSSIQSASVLSHQMTKHPSRLDEAKTPTSADTIARTNSALPKKTARKRKQTENITNYDTHPAADSSLSPMDQNFNMDDIDTITGGGSPSSSLIDSNIKKRSRSSEPSVVPTSGTKPKKARAGRKATKTTSTDLSHIQIRNISVNPVTPSIAVPRHYFSLLMNSAIVDDSQPYTKLEAIARILPEKLSDFFETVQSKAKDIIATVSGYRRELDIMQDSTRSWELDGFEPIVITESLHLSEVYIVQLVCLLQARFSEVSLSKYVIKLQRLY</sequence>
<dbReference type="InParanoid" id="A0A1Y2GKH4"/>
<feature type="region of interest" description="Disordered" evidence="2">
    <location>
        <begin position="116"/>
        <end position="137"/>
    </location>
</feature>
<feature type="compositionally biased region" description="Low complexity" evidence="2">
    <location>
        <begin position="331"/>
        <end position="343"/>
    </location>
</feature>
<keyword evidence="1" id="KW-0175">Coiled coil</keyword>